<protein>
    <submittedName>
        <fullName evidence="1">Uncharacterized protein</fullName>
    </submittedName>
</protein>
<dbReference type="GeneID" id="85390807"/>
<dbReference type="AlphaFoldDB" id="A0AAD9D2L0"/>
<dbReference type="RefSeq" id="XP_060371537.1">
    <property type="nucleotide sequence ID" value="XM_060506908.1"/>
</dbReference>
<organism evidence="1 2">
    <name type="scientific">Glomerella acutata</name>
    <name type="common">Colletotrichum acutatum</name>
    <dbReference type="NCBI Taxonomy" id="27357"/>
    <lineage>
        <taxon>Eukaryota</taxon>
        <taxon>Fungi</taxon>
        <taxon>Dikarya</taxon>
        <taxon>Ascomycota</taxon>
        <taxon>Pezizomycotina</taxon>
        <taxon>Sordariomycetes</taxon>
        <taxon>Hypocreomycetidae</taxon>
        <taxon>Glomerellales</taxon>
        <taxon>Glomerellaceae</taxon>
        <taxon>Colletotrichum</taxon>
        <taxon>Colletotrichum acutatum species complex</taxon>
    </lineage>
</organism>
<keyword evidence="2" id="KW-1185">Reference proteome</keyword>
<reference evidence="1" key="1">
    <citation type="submission" date="2021-12" db="EMBL/GenBank/DDBJ databases">
        <title>Comparative genomics, transcriptomics and evolutionary studies reveal genomic signatures of adaptation to plant cell wall in hemibiotrophic fungi.</title>
        <authorList>
            <consortium name="DOE Joint Genome Institute"/>
            <person name="Baroncelli R."/>
            <person name="Diaz J.F."/>
            <person name="Benocci T."/>
            <person name="Peng M."/>
            <person name="Battaglia E."/>
            <person name="Haridas S."/>
            <person name="Andreopoulos W."/>
            <person name="Labutti K."/>
            <person name="Pangilinan J."/>
            <person name="Floch G.L."/>
            <person name="Makela M.R."/>
            <person name="Henrissat B."/>
            <person name="Grigoriev I.V."/>
            <person name="Crouch J.A."/>
            <person name="De Vries R.P."/>
            <person name="Sukno S.A."/>
            <person name="Thon M.R."/>
        </authorList>
    </citation>
    <scope>NUCLEOTIDE SEQUENCE</scope>
    <source>
        <strain evidence="1">CBS 112980</strain>
    </source>
</reference>
<dbReference type="PROSITE" id="PS51257">
    <property type="entry name" value="PROKAR_LIPOPROTEIN"/>
    <property type="match status" value="1"/>
</dbReference>
<gene>
    <name evidence="1" type="ORF">BDZ83DRAFT_597661</name>
</gene>
<dbReference type="Proteomes" id="UP001244207">
    <property type="component" value="Unassembled WGS sequence"/>
</dbReference>
<dbReference type="EMBL" id="JAHMHS010000002">
    <property type="protein sequence ID" value="KAK1731482.1"/>
    <property type="molecule type" value="Genomic_DNA"/>
</dbReference>
<proteinExistence type="predicted"/>
<evidence type="ECO:0000313" key="1">
    <source>
        <dbReference type="EMBL" id="KAK1731482.1"/>
    </source>
</evidence>
<name>A0AAD9D2L0_GLOAC</name>
<evidence type="ECO:0000313" key="2">
    <source>
        <dbReference type="Proteomes" id="UP001244207"/>
    </source>
</evidence>
<comment type="caution">
    <text evidence="1">The sequence shown here is derived from an EMBL/GenBank/DDBJ whole genome shotgun (WGS) entry which is preliminary data.</text>
</comment>
<sequence length="97" mass="10863">MRLILTITPASIVPVAIVVGSLVSCRVGRPDLDPLEPFFVHVNFLREFVQLVRVVLNVGLKKVPFLQAQFVHFITSFVEGVTELYQAVNLVLVGVFW</sequence>
<accession>A0AAD9D2L0</accession>